<reference evidence="2 3" key="1">
    <citation type="submission" date="2024-10" db="EMBL/GenBank/DDBJ databases">
        <title>The Natural Products Discovery Center: Release of the First 8490 Sequenced Strains for Exploring Actinobacteria Biosynthetic Diversity.</title>
        <authorList>
            <person name="Kalkreuter E."/>
            <person name="Kautsar S.A."/>
            <person name="Yang D."/>
            <person name="Bader C.D."/>
            <person name="Teijaro C.N."/>
            <person name="Fluegel L."/>
            <person name="Davis C.M."/>
            <person name="Simpson J.R."/>
            <person name="Lauterbach L."/>
            <person name="Steele A.D."/>
            <person name="Gui C."/>
            <person name="Meng S."/>
            <person name="Li G."/>
            <person name="Viehrig K."/>
            <person name="Ye F."/>
            <person name="Su P."/>
            <person name="Kiefer A.F."/>
            <person name="Nichols A."/>
            <person name="Cepeda A.J."/>
            <person name="Yan W."/>
            <person name="Fan B."/>
            <person name="Jiang Y."/>
            <person name="Adhikari A."/>
            <person name="Zheng C.-J."/>
            <person name="Schuster L."/>
            <person name="Cowan T.M."/>
            <person name="Smanski M.J."/>
            <person name="Chevrette M.G."/>
            <person name="De Carvalho L.P.S."/>
            <person name="Shen B."/>
        </authorList>
    </citation>
    <scope>NUCLEOTIDE SEQUENCE [LARGE SCALE GENOMIC DNA]</scope>
    <source>
        <strain evidence="2 3">NPDC019377</strain>
    </source>
</reference>
<accession>A0ABW7VX02</accession>
<evidence type="ECO:0000313" key="3">
    <source>
        <dbReference type="Proteomes" id="UP001611494"/>
    </source>
</evidence>
<evidence type="ECO:0000256" key="1">
    <source>
        <dbReference type="SAM" id="MobiDB-lite"/>
    </source>
</evidence>
<dbReference type="Proteomes" id="UP001611494">
    <property type="component" value="Unassembled WGS sequence"/>
</dbReference>
<keyword evidence="3" id="KW-1185">Reference proteome</keyword>
<protein>
    <submittedName>
        <fullName evidence="2">Uncharacterized protein</fullName>
    </submittedName>
</protein>
<dbReference type="RefSeq" id="WP_397061240.1">
    <property type="nucleotide sequence ID" value="NZ_JBIRYL010000001.1"/>
</dbReference>
<gene>
    <name evidence="2" type="ORF">ACH49Z_09195</name>
</gene>
<dbReference type="EMBL" id="JBIRYL010000001">
    <property type="protein sequence ID" value="MFI2230013.1"/>
    <property type="molecule type" value="Genomic_DNA"/>
</dbReference>
<feature type="compositionally biased region" description="Polar residues" evidence="1">
    <location>
        <begin position="93"/>
        <end position="107"/>
    </location>
</feature>
<feature type="compositionally biased region" description="Low complexity" evidence="1">
    <location>
        <begin position="118"/>
        <end position="137"/>
    </location>
</feature>
<sequence length="137" mass="14463">MREIDVETRVHQADEGQVVEIQGRHRILARRIGLADSEDPACVGTARKQQAFTEPVGERAEFGFPPGPHLVGDDSVQWARSERAGGVEPAVPPQQTAVEGRPGTQTRESGRPEGKLMSASRSGGTGAGSPTTHGTSA</sequence>
<comment type="caution">
    <text evidence="2">The sequence shown here is derived from an EMBL/GenBank/DDBJ whole genome shotgun (WGS) entry which is preliminary data.</text>
</comment>
<name>A0ABW7VX02_9NOCA</name>
<proteinExistence type="predicted"/>
<evidence type="ECO:0000313" key="2">
    <source>
        <dbReference type="EMBL" id="MFI2230013.1"/>
    </source>
</evidence>
<feature type="region of interest" description="Disordered" evidence="1">
    <location>
        <begin position="82"/>
        <end position="137"/>
    </location>
</feature>
<organism evidence="2 3">
    <name type="scientific">Nocardia testacea</name>
    <dbReference type="NCBI Taxonomy" id="248551"/>
    <lineage>
        <taxon>Bacteria</taxon>
        <taxon>Bacillati</taxon>
        <taxon>Actinomycetota</taxon>
        <taxon>Actinomycetes</taxon>
        <taxon>Mycobacteriales</taxon>
        <taxon>Nocardiaceae</taxon>
        <taxon>Nocardia</taxon>
    </lineage>
</organism>